<dbReference type="InterPro" id="IPR013106">
    <property type="entry name" value="Ig_V-set"/>
</dbReference>
<dbReference type="InterPro" id="IPR003599">
    <property type="entry name" value="Ig_sub"/>
</dbReference>
<dbReference type="InterPro" id="IPR036179">
    <property type="entry name" value="Ig-like_dom_sf"/>
</dbReference>
<name>A0ABQ8LXG1_LABRO</name>
<organism evidence="3 4">
    <name type="scientific">Labeo rohita</name>
    <name type="common">Indian major carp</name>
    <name type="synonym">Cyprinus rohita</name>
    <dbReference type="NCBI Taxonomy" id="84645"/>
    <lineage>
        <taxon>Eukaryota</taxon>
        <taxon>Metazoa</taxon>
        <taxon>Chordata</taxon>
        <taxon>Craniata</taxon>
        <taxon>Vertebrata</taxon>
        <taxon>Euteleostomi</taxon>
        <taxon>Actinopterygii</taxon>
        <taxon>Neopterygii</taxon>
        <taxon>Teleostei</taxon>
        <taxon>Ostariophysi</taxon>
        <taxon>Cypriniformes</taxon>
        <taxon>Cyprinidae</taxon>
        <taxon>Labeoninae</taxon>
        <taxon>Labeonini</taxon>
        <taxon>Labeo</taxon>
    </lineage>
</organism>
<keyword evidence="4" id="KW-1185">Reference proteome</keyword>
<comment type="caution">
    <text evidence="3">The sequence shown here is derived from an EMBL/GenBank/DDBJ whole genome shotgun (WGS) entry which is preliminary data.</text>
</comment>
<gene>
    <name evidence="3" type="ORF">H4Q32_017687</name>
</gene>
<dbReference type="InterPro" id="IPR013783">
    <property type="entry name" value="Ig-like_fold"/>
</dbReference>
<feature type="signal peptide" evidence="1">
    <location>
        <begin position="1"/>
        <end position="22"/>
    </location>
</feature>
<dbReference type="PANTHER" id="PTHR11422:SF5">
    <property type="entry name" value="DIVERSE IMMUNOGLOBULIN DOMAIN-CONTAINING PROTEIN 1.1 ISOFORM X1-RELATED"/>
    <property type="match status" value="1"/>
</dbReference>
<evidence type="ECO:0000313" key="4">
    <source>
        <dbReference type="Proteomes" id="UP000830375"/>
    </source>
</evidence>
<reference evidence="3 4" key="1">
    <citation type="submission" date="2022-01" db="EMBL/GenBank/DDBJ databases">
        <title>A high-quality chromosome-level genome assembly of rohu carp, Labeo rohita.</title>
        <authorList>
            <person name="Arick M.A. II"/>
            <person name="Hsu C.-Y."/>
            <person name="Magbanua Z."/>
            <person name="Pechanova O."/>
            <person name="Grover C."/>
            <person name="Miller E."/>
            <person name="Thrash A."/>
            <person name="Ezzel L."/>
            <person name="Alam S."/>
            <person name="Benzie J."/>
            <person name="Hamilton M."/>
            <person name="Karsi A."/>
            <person name="Lawrence M.L."/>
            <person name="Peterson D.G."/>
        </authorList>
    </citation>
    <scope>NUCLEOTIDE SEQUENCE [LARGE SCALE GENOMIC DNA]</scope>
    <source>
        <strain evidence="4">BAU-BD-2019</strain>
        <tissue evidence="3">Blood</tissue>
    </source>
</reference>
<evidence type="ECO:0000256" key="1">
    <source>
        <dbReference type="SAM" id="SignalP"/>
    </source>
</evidence>
<keyword evidence="1" id="KW-0732">Signal</keyword>
<sequence length="256" mass="28273">MTDKCYMCLLGILCPLLTGINGAEVTHVFCSSGENVSLPCNNALSGCTSTTWNYNRHSSAVELVAGGKKKNDIERHERLNVGSDCSLNINKVTKEDYGSYTCCQYVNRQEYGTDVHVYLHVLQVSLSSTETEIRPGSSVTLSCQLYHYQIFCDTLVRTDGIQLIWVNQTGVNLTTDSRYQISPPGHCISTLTTTLLNEDHNREWRCQVTQRNEVKTSAAYIVKYSTPVTTQTVTTVTSSKTATTTNTSVISTQPGT</sequence>
<dbReference type="InterPro" id="IPR007110">
    <property type="entry name" value="Ig-like_dom"/>
</dbReference>
<evidence type="ECO:0000313" key="3">
    <source>
        <dbReference type="EMBL" id="KAI2655312.1"/>
    </source>
</evidence>
<feature type="chain" id="PRO_5046620419" evidence="1">
    <location>
        <begin position="23"/>
        <end position="256"/>
    </location>
</feature>
<dbReference type="PANTHER" id="PTHR11422">
    <property type="entry name" value="T-CELL SURFACE GLYCOPROTEIN CD4"/>
    <property type="match status" value="1"/>
</dbReference>
<dbReference type="Gene3D" id="2.60.40.10">
    <property type="entry name" value="Immunoglobulins"/>
    <property type="match status" value="2"/>
</dbReference>
<dbReference type="PROSITE" id="PS50835">
    <property type="entry name" value="IG_LIKE"/>
    <property type="match status" value="2"/>
</dbReference>
<protein>
    <submittedName>
        <fullName evidence="3">Contactin-3</fullName>
    </submittedName>
</protein>
<dbReference type="SMART" id="SM00409">
    <property type="entry name" value="IG"/>
    <property type="match status" value="2"/>
</dbReference>
<feature type="domain" description="Ig-like" evidence="2">
    <location>
        <begin position="122"/>
        <end position="217"/>
    </location>
</feature>
<proteinExistence type="predicted"/>
<dbReference type="SUPFAM" id="SSF48726">
    <property type="entry name" value="Immunoglobulin"/>
    <property type="match status" value="2"/>
</dbReference>
<evidence type="ECO:0000259" key="2">
    <source>
        <dbReference type="PROSITE" id="PS50835"/>
    </source>
</evidence>
<dbReference type="Pfam" id="PF07686">
    <property type="entry name" value="V-set"/>
    <property type="match status" value="1"/>
</dbReference>
<dbReference type="EMBL" id="JACTAM010000016">
    <property type="protein sequence ID" value="KAI2655312.1"/>
    <property type="molecule type" value="Genomic_DNA"/>
</dbReference>
<dbReference type="Proteomes" id="UP000830375">
    <property type="component" value="Unassembled WGS sequence"/>
</dbReference>
<feature type="domain" description="Ig-like" evidence="2">
    <location>
        <begin position="15"/>
        <end position="102"/>
    </location>
</feature>
<accession>A0ABQ8LXG1</accession>